<organism evidence="1 2">
    <name type="scientific">Geothermobacter hydrogeniphilus</name>
    <dbReference type="NCBI Taxonomy" id="1969733"/>
    <lineage>
        <taxon>Bacteria</taxon>
        <taxon>Pseudomonadati</taxon>
        <taxon>Thermodesulfobacteriota</taxon>
        <taxon>Desulfuromonadia</taxon>
        <taxon>Desulfuromonadales</taxon>
        <taxon>Geothermobacteraceae</taxon>
        <taxon>Geothermobacter</taxon>
    </lineage>
</organism>
<proteinExistence type="predicted"/>
<dbReference type="OrthoDB" id="5484550at2"/>
<sequence length="430" mass="48527">MEYLGNKLDLIFKLIGEDVSGSMVELKKVEQLDSKNVEKYKLNKLKNLMEFACDNSVFYGSLFGDELANGVDPQEILSQMKPIDKQVIRENFEDMICEKAPGGWRCTSGTSGSPFVFPKDKRALSYMDGMMFSVYQWHGIDPCDRQARLWGRAVGRVAGFSQKMKDFVLGRKRLSVFAMNDVSCREYFYALKKIKPRYFYCYPNAIYQFALSLERQGLNGRDLGVPIAICTGEVLFPHCREKIEESFGCKVVNEYGSSENGIIGFECEFGRMHILPTVIVQIINPDAGGFGKIAITELNSRSLPFINYTNGDVGRLDMGRCCCGKPFDVLEIKDARVDSYIKCQDGTIVYDAILAYIFSGKVAQFRAIQERIDLITIKVVPNGAFGVDLQDSISLKIKSYLGDNVSIIFDIVDKIPHEKSGKLRYFIPMN</sequence>
<dbReference type="Proteomes" id="UP000236340">
    <property type="component" value="Unassembled WGS sequence"/>
</dbReference>
<dbReference type="SUPFAM" id="SSF56801">
    <property type="entry name" value="Acetyl-CoA synthetase-like"/>
    <property type="match status" value="1"/>
</dbReference>
<evidence type="ECO:0000313" key="2">
    <source>
        <dbReference type="Proteomes" id="UP000236340"/>
    </source>
</evidence>
<dbReference type="AlphaFoldDB" id="A0A2K2H9R7"/>
<gene>
    <name evidence="1" type="ORF">C2E25_09930</name>
</gene>
<reference evidence="1 2" key="1">
    <citation type="journal article" date="2018" name="Genome Announc.">
        <title>Genome Sequence of Geothermobacter sp. HR-1 Iron Reducer from the Loihi Seamount.</title>
        <authorList>
            <person name="Smith H."/>
            <person name="Abuyen K."/>
            <person name="Tremblay J."/>
            <person name="Savalia P."/>
            <person name="Perez-Rodriguez I."/>
            <person name="Emerson D."/>
            <person name="Tully B."/>
            <person name="Amend J."/>
        </authorList>
    </citation>
    <scope>NUCLEOTIDE SEQUENCE [LARGE SCALE GENOMIC DNA]</scope>
    <source>
        <strain evidence="1 2">HR-1</strain>
    </source>
</reference>
<name>A0A2K2H9R7_9BACT</name>
<dbReference type="EMBL" id="PPFX01000020">
    <property type="protein sequence ID" value="PNU19980.1"/>
    <property type="molecule type" value="Genomic_DNA"/>
</dbReference>
<dbReference type="RefSeq" id="WP_103115593.1">
    <property type="nucleotide sequence ID" value="NZ_PPFX01000020.1"/>
</dbReference>
<comment type="caution">
    <text evidence="1">The sequence shown here is derived from an EMBL/GenBank/DDBJ whole genome shotgun (WGS) entry which is preliminary data.</text>
</comment>
<dbReference type="PANTHER" id="PTHR36932">
    <property type="entry name" value="CAPSULAR POLYSACCHARIDE BIOSYNTHESIS PROTEIN"/>
    <property type="match status" value="1"/>
</dbReference>
<evidence type="ECO:0000313" key="1">
    <source>
        <dbReference type="EMBL" id="PNU19980.1"/>
    </source>
</evidence>
<evidence type="ECO:0008006" key="3">
    <source>
        <dbReference type="Google" id="ProtNLM"/>
    </source>
</evidence>
<dbReference type="InterPro" id="IPR042099">
    <property type="entry name" value="ANL_N_sf"/>
</dbReference>
<protein>
    <recommendedName>
        <fullName evidence="3">Phenylacetate-CoA ligase</fullName>
    </recommendedName>
</protein>
<dbReference type="PANTHER" id="PTHR36932:SF1">
    <property type="entry name" value="CAPSULAR POLYSACCHARIDE BIOSYNTHESIS PROTEIN"/>
    <property type="match status" value="1"/>
</dbReference>
<accession>A0A2K2H9R7</accession>
<dbReference type="InterPro" id="IPR053158">
    <property type="entry name" value="CapK_Type1_Caps_Biosynth"/>
</dbReference>
<dbReference type="Gene3D" id="3.40.50.12780">
    <property type="entry name" value="N-terminal domain of ligase-like"/>
    <property type="match status" value="1"/>
</dbReference>